<dbReference type="Gene3D" id="1.25.40.20">
    <property type="entry name" value="Ankyrin repeat-containing domain"/>
    <property type="match status" value="1"/>
</dbReference>
<dbReference type="InterPro" id="IPR036770">
    <property type="entry name" value="Ankyrin_rpt-contain_sf"/>
</dbReference>
<dbReference type="InterPro" id="IPR058889">
    <property type="entry name" value="WHD_SOWAHA-C"/>
</dbReference>
<evidence type="ECO:0000256" key="5">
    <source>
        <dbReference type="SAM" id="MobiDB-lite"/>
    </source>
</evidence>
<dbReference type="Pfam" id="PF25877">
    <property type="entry name" value="WHD_SOWAH"/>
    <property type="match status" value="1"/>
</dbReference>
<feature type="compositionally biased region" description="Low complexity" evidence="5">
    <location>
        <begin position="203"/>
        <end position="218"/>
    </location>
</feature>
<evidence type="ECO:0000313" key="8">
    <source>
        <dbReference type="RefSeq" id="XP_014680299.1"/>
    </source>
</evidence>
<feature type="region of interest" description="Disordered" evidence="5">
    <location>
        <begin position="480"/>
        <end position="512"/>
    </location>
</feature>
<feature type="compositionally biased region" description="Basic and acidic residues" evidence="5">
    <location>
        <begin position="190"/>
        <end position="200"/>
    </location>
</feature>
<keyword evidence="2 4" id="KW-0040">ANK repeat</keyword>
<feature type="region of interest" description="Disordered" evidence="5">
    <location>
        <begin position="251"/>
        <end position="283"/>
    </location>
</feature>
<feature type="domain" description="SOWAHA-C winged helix-turn-helix" evidence="6">
    <location>
        <begin position="5"/>
        <end position="78"/>
    </location>
</feature>
<evidence type="ECO:0000259" key="6">
    <source>
        <dbReference type="Pfam" id="PF25877"/>
    </source>
</evidence>
<feature type="compositionally biased region" description="Basic and acidic residues" evidence="5">
    <location>
        <begin position="251"/>
        <end position="272"/>
    </location>
</feature>
<sequence length="512" mass="57220">MDVGFTQDDIRDFLMERGGRAKNHELVTHFKKYLNNPETKATAREAFKDFVNTIATVKQNQDGEKIMVLKKQYRVPSTPRPACDDTGSSLESAVLAALVRTDANQSRTTAAAPKEEEVCVREEASEREEHALPPYVPPPVYTPEERETPGYRAPPVYASPPELNPTKLDFVEEATPKRHMKESGEAEEAEPSRSEEDAKSVDTMSLASTTSSTSRESSQPPMHESFTRVAMTDSDSSRGSPSVKDRAHHLNKIEKAQPEVPVQKRETKTKPEAEEEDAEGSEGYVNVTLDEEEKMWMLASTAADYAMLSKMLGDNPELVRFRDFMSGYTALHHASRRGRCEVVKLLAGKYGGDVNQRTFGGYTPVHLAAIQGHNDCLELLLNTYKADPHMRDYSGKMATHYLRNKGALASLYANQETQLLDEYITDFEERNYKSHADLAKINPNFIRKGSFNTKMRKVTEVIIPGTVGKAWGSADDIVEVSGHGDPSDSQLMPPPSNRKKPRKTSHRNLNEI</sequence>
<keyword evidence="7" id="KW-1185">Reference proteome</keyword>
<dbReference type="Proteomes" id="UP000695022">
    <property type="component" value="Unplaced"/>
</dbReference>
<dbReference type="Pfam" id="PF12796">
    <property type="entry name" value="Ank_2"/>
    <property type="match status" value="1"/>
</dbReference>
<dbReference type="InterPro" id="IPR002110">
    <property type="entry name" value="Ankyrin_rpt"/>
</dbReference>
<reference evidence="8" key="1">
    <citation type="submission" date="2025-08" db="UniProtKB">
        <authorList>
            <consortium name="RefSeq"/>
        </authorList>
    </citation>
    <scope>IDENTIFICATION</scope>
</reference>
<dbReference type="RefSeq" id="XP_014680299.1">
    <property type="nucleotide sequence ID" value="XM_014824813.1"/>
</dbReference>
<feature type="region of interest" description="Disordered" evidence="5">
    <location>
        <begin position="106"/>
        <end position="224"/>
    </location>
</feature>
<keyword evidence="1" id="KW-0677">Repeat</keyword>
<feature type="repeat" description="ANK" evidence="4">
    <location>
        <begin position="360"/>
        <end position="382"/>
    </location>
</feature>
<organism evidence="7 8">
    <name type="scientific">Priapulus caudatus</name>
    <name type="common">Priapulid worm</name>
    <dbReference type="NCBI Taxonomy" id="37621"/>
    <lineage>
        <taxon>Eukaryota</taxon>
        <taxon>Metazoa</taxon>
        <taxon>Ecdysozoa</taxon>
        <taxon>Scalidophora</taxon>
        <taxon>Priapulida</taxon>
        <taxon>Priapulimorpha</taxon>
        <taxon>Priapulimorphida</taxon>
        <taxon>Priapulidae</taxon>
        <taxon>Priapulus</taxon>
    </lineage>
</organism>
<proteinExistence type="inferred from homology"/>
<dbReference type="GeneID" id="106820288"/>
<evidence type="ECO:0000256" key="2">
    <source>
        <dbReference type="ARBA" id="ARBA00023043"/>
    </source>
</evidence>
<feature type="compositionally biased region" description="Basic and acidic residues" evidence="5">
    <location>
        <begin position="113"/>
        <end position="131"/>
    </location>
</feature>
<evidence type="ECO:0000256" key="4">
    <source>
        <dbReference type="PROSITE-ProRule" id="PRU00023"/>
    </source>
</evidence>
<dbReference type="SMART" id="SM00248">
    <property type="entry name" value="ANK"/>
    <property type="match status" value="2"/>
</dbReference>
<dbReference type="PANTHER" id="PTHR14491:SF7">
    <property type="entry name" value="SOSONDOWAH, ISOFORM G"/>
    <property type="match status" value="1"/>
</dbReference>
<accession>A0ABM1F778</accession>
<feature type="repeat" description="ANK" evidence="4">
    <location>
        <begin position="326"/>
        <end position="346"/>
    </location>
</feature>
<name>A0ABM1F778_PRICU</name>
<dbReference type="PROSITE" id="PS50297">
    <property type="entry name" value="ANK_REP_REGION"/>
    <property type="match status" value="2"/>
</dbReference>
<dbReference type="SUPFAM" id="SSF48403">
    <property type="entry name" value="Ankyrin repeat"/>
    <property type="match status" value="1"/>
</dbReference>
<feature type="compositionally biased region" description="Basic residues" evidence="5">
    <location>
        <begin position="497"/>
        <end position="506"/>
    </location>
</feature>
<evidence type="ECO:0000256" key="3">
    <source>
        <dbReference type="ARBA" id="ARBA00038122"/>
    </source>
</evidence>
<comment type="similarity">
    <text evidence="3">Belongs to the SOWAH family.</text>
</comment>
<protein>
    <submittedName>
        <fullName evidence="8">Ankyrin repeat domain-containing protein SOWAHA-like isoform X1</fullName>
    </submittedName>
</protein>
<evidence type="ECO:0000313" key="7">
    <source>
        <dbReference type="Proteomes" id="UP000695022"/>
    </source>
</evidence>
<evidence type="ECO:0000256" key="1">
    <source>
        <dbReference type="ARBA" id="ARBA00022737"/>
    </source>
</evidence>
<dbReference type="PANTHER" id="PTHR14491">
    <property type="entry name" value="SOSONDOWAH, ISOFORM G"/>
    <property type="match status" value="1"/>
</dbReference>
<gene>
    <name evidence="8" type="primary">LOC106820288</name>
</gene>
<dbReference type="PROSITE" id="PS50088">
    <property type="entry name" value="ANK_REPEAT"/>
    <property type="match status" value="2"/>
</dbReference>